<dbReference type="Pfam" id="PF00386">
    <property type="entry name" value="C1q"/>
    <property type="match status" value="1"/>
</dbReference>
<feature type="domain" description="C1q" evidence="3">
    <location>
        <begin position="158"/>
        <end position="292"/>
    </location>
</feature>
<dbReference type="InterPro" id="IPR001073">
    <property type="entry name" value="C1q_dom"/>
</dbReference>
<proteinExistence type="predicted"/>
<evidence type="ECO:0000259" key="3">
    <source>
        <dbReference type="PROSITE" id="PS50871"/>
    </source>
</evidence>
<comment type="caution">
    <text evidence="4">The sequence shown here is derived from an EMBL/GenBank/DDBJ whole genome shotgun (WGS) entry which is preliminary data.</text>
</comment>
<sequence>MEHLGVKLVFVFITVNVGISSTKRVDSALVRTEYQIQTRLNEIEMAVRDLDNTLEILGKGLSDAKAFQKEMKSEFAELKELLNSRNTIDSSKHDPDIFFVNESTNSTLEVIISTQHELKQNEALGSDKERIQPKRHNSSRIVNRYVQPWLFKPHSKRTAAENVAFSAYLSYMIPHLAIGHVIKCDRTLLNDGNAYNTATGIFTVPITGVYLLSASIDSLKNTHVKVVVDNANTFDLISDSKTQSMEVMSSNTMLVHLVVGQSVWMEQYGNNDGQIISGDEWRYTTFSGVLLY</sequence>
<evidence type="ECO:0000256" key="1">
    <source>
        <dbReference type="ARBA" id="ARBA00004613"/>
    </source>
</evidence>
<name>A0A9D4DST1_DREPO</name>
<dbReference type="Gene3D" id="2.60.120.40">
    <property type="match status" value="1"/>
</dbReference>
<keyword evidence="5" id="KW-1185">Reference proteome</keyword>
<reference evidence="4" key="1">
    <citation type="journal article" date="2019" name="bioRxiv">
        <title>The Genome of the Zebra Mussel, Dreissena polymorpha: A Resource for Invasive Species Research.</title>
        <authorList>
            <person name="McCartney M.A."/>
            <person name="Auch B."/>
            <person name="Kono T."/>
            <person name="Mallez S."/>
            <person name="Zhang Y."/>
            <person name="Obille A."/>
            <person name="Becker A."/>
            <person name="Abrahante J.E."/>
            <person name="Garbe J."/>
            <person name="Badalamenti J.P."/>
            <person name="Herman A."/>
            <person name="Mangelson H."/>
            <person name="Liachko I."/>
            <person name="Sullivan S."/>
            <person name="Sone E.D."/>
            <person name="Koren S."/>
            <person name="Silverstein K.A.T."/>
            <person name="Beckman K.B."/>
            <person name="Gohl D.M."/>
        </authorList>
    </citation>
    <scope>NUCLEOTIDE SEQUENCE</scope>
    <source>
        <strain evidence="4">Duluth1</strain>
        <tissue evidence="4">Whole animal</tissue>
    </source>
</reference>
<dbReference type="GO" id="GO:0005576">
    <property type="term" value="C:extracellular region"/>
    <property type="evidence" value="ECO:0007669"/>
    <property type="project" value="UniProtKB-SubCell"/>
</dbReference>
<keyword evidence="2" id="KW-0964">Secreted</keyword>
<dbReference type="PROSITE" id="PS50871">
    <property type="entry name" value="C1Q"/>
    <property type="match status" value="1"/>
</dbReference>
<dbReference type="Proteomes" id="UP000828390">
    <property type="component" value="Unassembled WGS sequence"/>
</dbReference>
<dbReference type="SUPFAM" id="SSF49842">
    <property type="entry name" value="TNF-like"/>
    <property type="match status" value="1"/>
</dbReference>
<accession>A0A9D4DST1</accession>
<evidence type="ECO:0000256" key="2">
    <source>
        <dbReference type="ARBA" id="ARBA00022525"/>
    </source>
</evidence>
<protein>
    <recommendedName>
        <fullName evidence="3">C1q domain-containing protein</fullName>
    </recommendedName>
</protein>
<reference evidence="4" key="2">
    <citation type="submission" date="2020-11" db="EMBL/GenBank/DDBJ databases">
        <authorList>
            <person name="McCartney M.A."/>
            <person name="Auch B."/>
            <person name="Kono T."/>
            <person name="Mallez S."/>
            <person name="Becker A."/>
            <person name="Gohl D.M."/>
            <person name="Silverstein K.A.T."/>
            <person name="Koren S."/>
            <person name="Bechman K.B."/>
            <person name="Herman A."/>
            <person name="Abrahante J.E."/>
            <person name="Garbe J."/>
        </authorList>
    </citation>
    <scope>NUCLEOTIDE SEQUENCE</scope>
    <source>
        <strain evidence="4">Duluth1</strain>
        <tissue evidence="4">Whole animal</tissue>
    </source>
</reference>
<dbReference type="SMART" id="SM00110">
    <property type="entry name" value="C1Q"/>
    <property type="match status" value="1"/>
</dbReference>
<organism evidence="4 5">
    <name type="scientific">Dreissena polymorpha</name>
    <name type="common">Zebra mussel</name>
    <name type="synonym">Mytilus polymorpha</name>
    <dbReference type="NCBI Taxonomy" id="45954"/>
    <lineage>
        <taxon>Eukaryota</taxon>
        <taxon>Metazoa</taxon>
        <taxon>Spiralia</taxon>
        <taxon>Lophotrochozoa</taxon>
        <taxon>Mollusca</taxon>
        <taxon>Bivalvia</taxon>
        <taxon>Autobranchia</taxon>
        <taxon>Heteroconchia</taxon>
        <taxon>Euheterodonta</taxon>
        <taxon>Imparidentia</taxon>
        <taxon>Neoheterodontei</taxon>
        <taxon>Myida</taxon>
        <taxon>Dreissenoidea</taxon>
        <taxon>Dreissenidae</taxon>
        <taxon>Dreissena</taxon>
    </lineage>
</organism>
<evidence type="ECO:0000313" key="5">
    <source>
        <dbReference type="Proteomes" id="UP000828390"/>
    </source>
</evidence>
<dbReference type="PANTHER" id="PTHR15427:SF50">
    <property type="entry name" value="COMPLEMENT C1Q TUMOR NECROSIS FACTOR-RELATED PROTEIN 2-LIKE"/>
    <property type="match status" value="1"/>
</dbReference>
<gene>
    <name evidence="4" type="ORF">DPMN_187818</name>
</gene>
<dbReference type="InterPro" id="IPR008983">
    <property type="entry name" value="Tumour_necrosis_fac-like_dom"/>
</dbReference>
<dbReference type="PANTHER" id="PTHR15427">
    <property type="entry name" value="EMILIN ELASTIN MICROFIBRIL INTERFACE-LOCATED PROTEIN ELASTIN MICROFIBRIL INTERFACER"/>
    <property type="match status" value="1"/>
</dbReference>
<dbReference type="InterPro" id="IPR050392">
    <property type="entry name" value="Collagen/C1q_domain"/>
</dbReference>
<dbReference type="AlphaFoldDB" id="A0A9D4DST1"/>
<dbReference type="PRINTS" id="PR00007">
    <property type="entry name" value="COMPLEMNTC1Q"/>
</dbReference>
<comment type="subcellular location">
    <subcellularLocation>
        <location evidence="1">Secreted</location>
    </subcellularLocation>
</comment>
<evidence type="ECO:0000313" key="4">
    <source>
        <dbReference type="EMBL" id="KAH3753184.1"/>
    </source>
</evidence>
<dbReference type="EMBL" id="JAIWYP010000010">
    <property type="protein sequence ID" value="KAH3753184.1"/>
    <property type="molecule type" value="Genomic_DNA"/>
</dbReference>